<reference evidence="3" key="1">
    <citation type="submission" date="2014-12" db="EMBL/GenBank/DDBJ databases">
        <authorList>
            <person name="Salcher M.M."/>
        </authorList>
    </citation>
    <scope>NUCLEOTIDE SEQUENCE [LARGE SCALE GENOMIC DNA]</scope>
    <source>
        <strain evidence="3">MMS-10A-171</strain>
    </source>
</reference>
<dbReference type="RefSeq" id="WP_046488847.1">
    <property type="nucleotide sequence ID" value="NZ_LN827929.1"/>
</dbReference>
<accession>A0A0D6EWU6</accession>
<dbReference type="InterPro" id="IPR021306">
    <property type="entry name" value="DUF2878"/>
</dbReference>
<keyword evidence="3" id="KW-1185">Reference proteome</keyword>
<evidence type="ECO:0000313" key="2">
    <source>
        <dbReference type="EMBL" id="CEZ20107.1"/>
    </source>
</evidence>
<sequence length="168" mass="18922">MKLINFVLFQFGWFVSVWGAAQQKLPLSMTVVALILLVHIMQASQKKEATILLFIIMLLGSIFDQLLLITNLVTYENQFIDYLVPIWIVAMWGLFATTLNLSLSWLKSNRVLAVLFGFIGGPAAYFAAEQLNAVQLTNPFSIYALALGWAILTPVCLYIAQKWNGFRT</sequence>
<feature type="transmembrane region" description="Helical" evidence="1">
    <location>
        <begin position="140"/>
        <end position="160"/>
    </location>
</feature>
<dbReference type="AlphaFoldDB" id="A0A0D6EWU6"/>
<evidence type="ECO:0008006" key="4">
    <source>
        <dbReference type="Google" id="ProtNLM"/>
    </source>
</evidence>
<dbReference type="Proteomes" id="UP000064007">
    <property type="component" value="Chromosome 1"/>
</dbReference>
<dbReference type="KEGG" id="mbat:BN1208_1227"/>
<evidence type="ECO:0000313" key="3">
    <source>
        <dbReference type="Proteomes" id="UP000064007"/>
    </source>
</evidence>
<evidence type="ECO:0000256" key="1">
    <source>
        <dbReference type="SAM" id="Phobius"/>
    </source>
</evidence>
<feature type="transmembrane region" description="Helical" evidence="1">
    <location>
        <begin position="79"/>
        <end position="99"/>
    </location>
</feature>
<name>A0A0D6EWU6_9PROT</name>
<keyword evidence="1" id="KW-0812">Transmembrane</keyword>
<dbReference type="Pfam" id="PF11086">
    <property type="entry name" value="DUF2878"/>
    <property type="match status" value="1"/>
</dbReference>
<dbReference type="STRING" id="1581557.BN1208_1227"/>
<dbReference type="HOGENOM" id="CLU_110723_1_0_4"/>
<protein>
    <recommendedName>
        <fullName evidence="4">DUF2878 domain-containing protein</fullName>
    </recommendedName>
</protein>
<dbReference type="OrthoDB" id="288800at2"/>
<proteinExistence type="predicted"/>
<gene>
    <name evidence="2" type="ORF">BN1208_1227</name>
</gene>
<keyword evidence="1" id="KW-0472">Membrane</keyword>
<keyword evidence="1" id="KW-1133">Transmembrane helix</keyword>
<feature type="transmembrane region" description="Helical" evidence="1">
    <location>
        <begin position="51"/>
        <end position="73"/>
    </location>
</feature>
<dbReference type="EMBL" id="LN827929">
    <property type="protein sequence ID" value="CEZ20107.1"/>
    <property type="molecule type" value="Genomic_DNA"/>
</dbReference>
<organism evidence="2 3">
    <name type="scientific">Candidatus Methylopumilus planktonicus</name>
    <dbReference type="NCBI Taxonomy" id="1581557"/>
    <lineage>
        <taxon>Bacteria</taxon>
        <taxon>Pseudomonadati</taxon>
        <taxon>Pseudomonadota</taxon>
        <taxon>Betaproteobacteria</taxon>
        <taxon>Nitrosomonadales</taxon>
        <taxon>Methylophilaceae</taxon>
        <taxon>Candidatus Methylopumilus</taxon>
    </lineage>
</organism>
<feature type="transmembrane region" description="Helical" evidence="1">
    <location>
        <begin position="111"/>
        <end position="128"/>
    </location>
</feature>